<feature type="domain" description="DUF6535" evidence="3">
    <location>
        <begin position="190"/>
        <end position="365"/>
    </location>
</feature>
<accession>A0A550CDY0</accession>
<reference evidence="4 5" key="1">
    <citation type="journal article" date="2019" name="New Phytol.">
        <title>Comparative genomics reveals unique wood-decay strategies and fruiting body development in the Schizophyllaceae.</title>
        <authorList>
            <person name="Almasi E."/>
            <person name="Sahu N."/>
            <person name="Krizsan K."/>
            <person name="Balint B."/>
            <person name="Kovacs G.M."/>
            <person name="Kiss B."/>
            <person name="Cseklye J."/>
            <person name="Drula E."/>
            <person name="Henrissat B."/>
            <person name="Nagy I."/>
            <person name="Chovatia M."/>
            <person name="Adam C."/>
            <person name="LaButti K."/>
            <person name="Lipzen A."/>
            <person name="Riley R."/>
            <person name="Grigoriev I.V."/>
            <person name="Nagy L.G."/>
        </authorList>
    </citation>
    <scope>NUCLEOTIDE SEQUENCE [LARGE SCALE GENOMIC DNA]</scope>
    <source>
        <strain evidence="4 5">NL-1724</strain>
    </source>
</reference>
<dbReference type="AlphaFoldDB" id="A0A550CDY0"/>
<feature type="transmembrane region" description="Helical" evidence="2">
    <location>
        <begin position="214"/>
        <end position="231"/>
    </location>
</feature>
<feature type="compositionally biased region" description="Low complexity" evidence="1">
    <location>
        <begin position="97"/>
        <end position="111"/>
    </location>
</feature>
<dbReference type="InterPro" id="IPR045338">
    <property type="entry name" value="DUF6535"/>
</dbReference>
<keyword evidence="2" id="KW-0812">Transmembrane</keyword>
<dbReference type="OrthoDB" id="3235960at2759"/>
<feature type="compositionally biased region" description="Basic residues" evidence="1">
    <location>
        <begin position="64"/>
        <end position="74"/>
    </location>
</feature>
<name>A0A550CDY0_9AGAR</name>
<keyword evidence="2" id="KW-1133">Transmembrane helix</keyword>
<proteinExistence type="predicted"/>
<feature type="transmembrane region" description="Helical" evidence="2">
    <location>
        <begin position="371"/>
        <end position="395"/>
    </location>
</feature>
<feature type="compositionally biased region" description="Polar residues" evidence="1">
    <location>
        <begin position="1"/>
        <end position="10"/>
    </location>
</feature>
<keyword evidence="2" id="KW-0472">Membrane</keyword>
<dbReference type="STRING" id="97359.A0A550CDY0"/>
<dbReference type="Proteomes" id="UP000320762">
    <property type="component" value="Unassembled WGS sequence"/>
</dbReference>
<evidence type="ECO:0000259" key="3">
    <source>
        <dbReference type="Pfam" id="PF20153"/>
    </source>
</evidence>
<organism evidence="4 5">
    <name type="scientific">Schizophyllum amplum</name>
    <dbReference type="NCBI Taxonomy" id="97359"/>
    <lineage>
        <taxon>Eukaryota</taxon>
        <taxon>Fungi</taxon>
        <taxon>Dikarya</taxon>
        <taxon>Basidiomycota</taxon>
        <taxon>Agaricomycotina</taxon>
        <taxon>Agaricomycetes</taxon>
        <taxon>Agaricomycetidae</taxon>
        <taxon>Agaricales</taxon>
        <taxon>Schizophyllaceae</taxon>
        <taxon>Schizophyllum</taxon>
    </lineage>
</organism>
<dbReference type="EMBL" id="VDMD01000011">
    <property type="protein sequence ID" value="TRM63012.1"/>
    <property type="molecule type" value="Genomic_DNA"/>
</dbReference>
<evidence type="ECO:0000313" key="4">
    <source>
        <dbReference type="EMBL" id="TRM63012.1"/>
    </source>
</evidence>
<gene>
    <name evidence="4" type="ORF">BD626DRAFT_44680</name>
</gene>
<feature type="transmembrane region" description="Helical" evidence="2">
    <location>
        <begin position="281"/>
        <end position="304"/>
    </location>
</feature>
<evidence type="ECO:0000256" key="1">
    <source>
        <dbReference type="SAM" id="MobiDB-lite"/>
    </source>
</evidence>
<protein>
    <recommendedName>
        <fullName evidence="3">DUF6535 domain-containing protein</fullName>
    </recommendedName>
</protein>
<feature type="transmembrane region" description="Helical" evidence="2">
    <location>
        <begin position="338"/>
        <end position="365"/>
    </location>
</feature>
<sequence length="933" mass="103305">MLLSSASKRGSSALLRRTKSCPHPPPRRTEYPSNDMDDSRMRSASEPWIGTDAPADASHQSQRAARRAKRRKLQASKLVEQPGHPGSKDQVPEEHSGSACASASSPAGTAALDSDIEGADGHASSPSTPHSRQRGRPVQNQSDTRQDERSRYFGLPRHNMSSGRGGVADYKEMYPNDALGEEMGENARVWRVYLDESGRFDDDMLREYMDSLDVHFIFAALFSAVVTTFVVQTSQVFQPDYGRISAAILLELVALRRATSSDEVPPAGVNLESMFFTSTDVWVNVLWFITLALSLGTVLIAAVVKQWLLEYIRTPPGPPRDRALIRHNRYMAFLRWKVPLIVGLIPLLLHISLALFLAGLSVFLYGLSSPASSFVLAVTALTYGCYIATQALAVAHWECSYRTPTTHALRSLLRALLIAYNASLDVHGMYHAFRAWATRIGDHLSPRQTVQDLRHQLSDNISAQIMSWRNTDLHMQLPQSAGVAEINKISTSNLTPDMMRDSLQWLSMNSANPSANDIVVEAFAGKHILDPHTKLAPQVWHASLLNPPPFTINQPSPAASRWLEEILQLADYVSGPLKGSHEGSLTEYPDAVTLRVACSCHQLIRKSLMHYICLAVKSNGQWVQTSQLTVLLNHLKRADRRPPSWLKGIFSRQAIKDSQLFANIIQAARVEVETNRAEIFSAAVQTVYTFTTQQVDSIFALGKAMRAIDGLDADLLSLELTNMERLLNLSTMIASRTGNVDLLITAAKLCRRYSLLDRARILQSKGVRLCTGFVITYICAVLEFPKSSSGRELGVREALEAQLVDVEANLKWIASICDQCSSTSSNFVGALHTLYERTTKNGLWDEALKSSLPPGTVTRHGTAMTDMESSFAEAMGVHVSLISLPDSATLTYAKKLRLKRQSRLADNETRLAGRAWDKALAWLTSWQRGRSEC</sequence>
<keyword evidence="5" id="KW-1185">Reference proteome</keyword>
<comment type="caution">
    <text evidence="4">The sequence shown here is derived from an EMBL/GenBank/DDBJ whole genome shotgun (WGS) entry which is preliminary data.</text>
</comment>
<evidence type="ECO:0000313" key="5">
    <source>
        <dbReference type="Proteomes" id="UP000320762"/>
    </source>
</evidence>
<feature type="region of interest" description="Disordered" evidence="1">
    <location>
        <begin position="1"/>
        <end position="158"/>
    </location>
</feature>
<dbReference type="Pfam" id="PF20153">
    <property type="entry name" value="DUF6535"/>
    <property type="match status" value="1"/>
</dbReference>
<feature type="compositionally biased region" description="Basic and acidic residues" evidence="1">
    <location>
        <begin position="86"/>
        <end position="96"/>
    </location>
</feature>
<evidence type="ECO:0000256" key="2">
    <source>
        <dbReference type="SAM" id="Phobius"/>
    </source>
</evidence>